<evidence type="ECO:0000256" key="3">
    <source>
        <dbReference type="ARBA" id="ARBA00022490"/>
    </source>
</evidence>
<dbReference type="Pfam" id="PF08953">
    <property type="entry name" value="DUF1899"/>
    <property type="match status" value="2"/>
</dbReference>
<accession>A0A9W8B6P7</accession>
<feature type="domain" description="DUF1899" evidence="8">
    <location>
        <begin position="7"/>
        <end position="69"/>
    </location>
</feature>
<dbReference type="PANTHER" id="PTHR10856:SF20">
    <property type="entry name" value="CORONIN-7"/>
    <property type="match status" value="1"/>
</dbReference>
<keyword evidence="4" id="KW-0853">WD repeat</keyword>
<feature type="compositionally biased region" description="Acidic residues" evidence="7">
    <location>
        <begin position="967"/>
        <end position="980"/>
    </location>
</feature>
<dbReference type="Pfam" id="PF12894">
    <property type="entry name" value="ANAPC4_WD40"/>
    <property type="match status" value="1"/>
</dbReference>
<dbReference type="SMART" id="SM00320">
    <property type="entry name" value="WD40"/>
    <property type="match status" value="4"/>
</dbReference>
<comment type="subcellular location">
    <subcellularLocation>
        <location evidence="1">Cytoplasm</location>
    </subcellularLocation>
</comment>
<dbReference type="PANTHER" id="PTHR10856">
    <property type="entry name" value="CORONIN"/>
    <property type="match status" value="1"/>
</dbReference>
<evidence type="ECO:0000256" key="4">
    <source>
        <dbReference type="ARBA" id="ARBA00022574"/>
    </source>
</evidence>
<gene>
    <name evidence="9" type="ORF">H4R34_000421</name>
</gene>
<dbReference type="AlphaFoldDB" id="A0A9W8B6P7"/>
<evidence type="ECO:0000256" key="7">
    <source>
        <dbReference type="SAM" id="MobiDB-lite"/>
    </source>
</evidence>
<evidence type="ECO:0000256" key="2">
    <source>
        <dbReference type="ARBA" id="ARBA00009482"/>
    </source>
</evidence>
<dbReference type="InterPro" id="IPR011047">
    <property type="entry name" value="Quinoprotein_ADH-like_sf"/>
</dbReference>
<dbReference type="InterPro" id="IPR015943">
    <property type="entry name" value="WD40/YVTN_repeat-like_dom_sf"/>
</dbReference>
<dbReference type="InterPro" id="IPR015048">
    <property type="entry name" value="DUF1899"/>
</dbReference>
<feature type="compositionally biased region" description="Low complexity" evidence="7">
    <location>
        <begin position="467"/>
        <end position="486"/>
    </location>
</feature>
<evidence type="ECO:0000256" key="1">
    <source>
        <dbReference type="ARBA" id="ARBA00004496"/>
    </source>
</evidence>
<evidence type="ECO:0000259" key="8">
    <source>
        <dbReference type="SMART" id="SM01166"/>
    </source>
</evidence>
<keyword evidence="5" id="KW-0677">Repeat</keyword>
<comment type="caution">
    <text evidence="9">The sequence shown here is derived from an EMBL/GenBank/DDBJ whole genome shotgun (WGS) entry which is preliminary data.</text>
</comment>
<dbReference type="InterPro" id="IPR001680">
    <property type="entry name" value="WD40_rpt"/>
</dbReference>
<sequence length="980" mass="107161">MVRQFPAFNKYRNATGTPAKREVWFQELQLSTTFSEASNGIKATLSHYVVKRGDGGSSRLSLLPLDQPGRGIDHCLDLPGHAGTLTDWDVSPFYPQIIGAGSDSGVIQLWSANNANKFDPSQSPTTFQAHAQPVQRVLFHPVCRQLMATMVAGSEIKLWDTQSVGRDASEPVWQSPSSDAGIYTDGCWHGDGSLLLAIHKHTTLHLFDPRAAGSSDISGQTTAQGGGKLSRVIWVGEKPMFVTTGLSKMRMGEMAIWDARNMQTPIHIMALDAASGVPMPHYDPDTGIVYVVTRGGTKARWFHIDEAKRDTFIEFGSLILPAQSNGATLVPKSSLNVMHCEIARLAVLGKPTTGAASPVVVPLSFQVPRRSYLDFYPELFPDTKGDKCSVTAEDWFQGMDEPVARVSLDPARKASRSKPAATLGTKAPASLSPKPTEPPAVPVSPLKPSTPKPNASLVPAKPSQPESGPQVSQQPSTSTPKSTTGTNEPVVTNPPSAALAQASKPKLVLKAGPRFKYLEGKTYHPSQHFEHIPPVSLSLPAEIQLLHASATFLAYPVQGPGGQIAVMRRDHPGRCPTDDNAPLFATQAAVTLLQFDPFDSNCLLTAHTDREVRFWQLPAEGVAKTTTLTPVDQVVIPGDKLIQLAFQGQVQHLWAVVVSVAFNESEVLLMNRATVVKSMAHLKEAIHHVAWSHDGTKLAVATKQKKLRIYNAQTDQVLQVGPSHESARVSKTFWTHDDQYLGSVGFGLGSQRELLLYDPQNLASGPVSRKIIDTSPSVLTPYYDPDCDLLYLQDRGSSHIHCYELHEKAFAELPHFEGGKPQQSVAFLSKPFSNVAKVEVQRAYRLTLDAVESIGFFVPRKRVEYFQDDVFPATRGLHPTKLGVDDWFKGQSATPDYLNLCPKGMIKLSDAPPEKPKKVAHTVQEQMVSEETTRQNFLETMFSKARIVAQGSSSDTEDTHHQKQPSADEEHEVSESEWDA</sequence>
<protein>
    <recommendedName>
        <fullName evidence="8">DUF1899 domain-containing protein</fullName>
    </recommendedName>
</protein>
<evidence type="ECO:0000256" key="5">
    <source>
        <dbReference type="ARBA" id="ARBA00022737"/>
    </source>
</evidence>
<dbReference type="SUPFAM" id="SSF50998">
    <property type="entry name" value="Quinoprotein alcohol dehydrogenase-like"/>
    <property type="match status" value="1"/>
</dbReference>
<dbReference type="Proteomes" id="UP001151582">
    <property type="component" value="Unassembled WGS sequence"/>
</dbReference>
<feature type="domain" description="DUF1899" evidence="8">
    <location>
        <begin position="510"/>
        <end position="573"/>
    </location>
</feature>
<dbReference type="GO" id="GO:0005737">
    <property type="term" value="C:cytoplasm"/>
    <property type="evidence" value="ECO:0007669"/>
    <property type="project" value="UniProtKB-SubCell"/>
</dbReference>
<proteinExistence type="inferred from homology"/>
<keyword evidence="3" id="KW-0963">Cytoplasm</keyword>
<dbReference type="Pfam" id="PF16300">
    <property type="entry name" value="WD40_4"/>
    <property type="match status" value="2"/>
</dbReference>
<feature type="region of interest" description="Disordered" evidence="7">
    <location>
        <begin position="948"/>
        <end position="980"/>
    </location>
</feature>
<feature type="region of interest" description="Disordered" evidence="7">
    <location>
        <begin position="406"/>
        <end position="505"/>
    </location>
</feature>
<dbReference type="SMART" id="SM01166">
    <property type="entry name" value="DUF1899"/>
    <property type="match status" value="2"/>
</dbReference>
<dbReference type="SMART" id="SM01167">
    <property type="entry name" value="DUF1900"/>
    <property type="match status" value="2"/>
</dbReference>
<evidence type="ECO:0000313" key="9">
    <source>
        <dbReference type="EMBL" id="KAJ1984801.1"/>
    </source>
</evidence>
<keyword evidence="6" id="KW-0009">Actin-binding</keyword>
<evidence type="ECO:0000313" key="10">
    <source>
        <dbReference type="Proteomes" id="UP001151582"/>
    </source>
</evidence>
<organism evidence="9 10">
    <name type="scientific">Dimargaris verticillata</name>
    <dbReference type="NCBI Taxonomy" id="2761393"/>
    <lineage>
        <taxon>Eukaryota</taxon>
        <taxon>Fungi</taxon>
        <taxon>Fungi incertae sedis</taxon>
        <taxon>Zoopagomycota</taxon>
        <taxon>Kickxellomycotina</taxon>
        <taxon>Dimargaritomycetes</taxon>
        <taxon>Dimargaritales</taxon>
        <taxon>Dimargaritaceae</taxon>
        <taxon>Dimargaris</taxon>
    </lineage>
</organism>
<dbReference type="InterPro" id="IPR015505">
    <property type="entry name" value="Coronin"/>
</dbReference>
<dbReference type="GO" id="GO:0003779">
    <property type="term" value="F:actin binding"/>
    <property type="evidence" value="ECO:0007669"/>
    <property type="project" value="UniProtKB-KW"/>
</dbReference>
<dbReference type="InterPro" id="IPR024977">
    <property type="entry name" value="Apc4-like_WD40_dom"/>
</dbReference>
<dbReference type="Gene3D" id="2.130.10.10">
    <property type="entry name" value="YVTN repeat-like/Quinoprotein amine dehydrogenase"/>
    <property type="match status" value="2"/>
</dbReference>
<keyword evidence="10" id="KW-1185">Reference proteome</keyword>
<dbReference type="OrthoDB" id="347435at2759"/>
<comment type="similarity">
    <text evidence="2">Belongs to the WD repeat coronin family.</text>
</comment>
<evidence type="ECO:0000256" key="6">
    <source>
        <dbReference type="ARBA" id="ARBA00023203"/>
    </source>
</evidence>
<name>A0A9W8B6P7_9FUNG</name>
<reference evidence="9" key="1">
    <citation type="submission" date="2022-07" db="EMBL/GenBank/DDBJ databases">
        <title>Phylogenomic reconstructions and comparative analyses of Kickxellomycotina fungi.</title>
        <authorList>
            <person name="Reynolds N.K."/>
            <person name="Stajich J.E."/>
            <person name="Barry K."/>
            <person name="Grigoriev I.V."/>
            <person name="Crous P."/>
            <person name="Smith M.E."/>
        </authorList>
    </citation>
    <scope>NUCLEOTIDE SEQUENCE</scope>
    <source>
        <strain evidence="9">RSA 567</strain>
    </source>
</reference>
<dbReference type="EMBL" id="JANBQB010000010">
    <property type="protein sequence ID" value="KAJ1984801.1"/>
    <property type="molecule type" value="Genomic_DNA"/>
</dbReference>